<comment type="caution">
    <text evidence="5">The sequence shown here is derived from an EMBL/GenBank/DDBJ whole genome shotgun (WGS) entry which is preliminary data.</text>
</comment>
<feature type="domain" description="Histidine kinase" evidence="4">
    <location>
        <begin position="1"/>
        <end position="142"/>
    </location>
</feature>
<dbReference type="EMBL" id="AVPL01000082">
    <property type="protein sequence ID" value="KGN39641.1"/>
    <property type="molecule type" value="Genomic_DNA"/>
</dbReference>
<evidence type="ECO:0000259" key="4">
    <source>
        <dbReference type="PROSITE" id="PS50109"/>
    </source>
</evidence>
<keyword evidence="2" id="KW-0418">Kinase</keyword>
<protein>
    <recommendedName>
        <fullName evidence="4">Histidine kinase domain-containing protein</fullName>
    </recommendedName>
</protein>
<proteinExistence type="predicted"/>
<dbReference type="InterPro" id="IPR050482">
    <property type="entry name" value="Sensor_HK_TwoCompSys"/>
</dbReference>
<sequence length="142" mass="15504">LDEARAAVQALGRPADEPLGFVLHRAARELAERYQVNLEVEVDDSISVQTDQQHALMRITREAVSNAVRHGKAPRIHVQLARSDGRRRLVVQDDGRGFDADRAPADSAGYGLVSMRDRALSLPGSLAIESEPGIGSRVTVTW</sequence>
<dbReference type="InterPro" id="IPR036890">
    <property type="entry name" value="HATPase_C_sf"/>
</dbReference>
<organism evidence="5 6">
    <name type="scientific">Knoellia aerolata DSM 18566</name>
    <dbReference type="NCBI Taxonomy" id="1385519"/>
    <lineage>
        <taxon>Bacteria</taxon>
        <taxon>Bacillati</taxon>
        <taxon>Actinomycetota</taxon>
        <taxon>Actinomycetes</taxon>
        <taxon>Micrococcales</taxon>
        <taxon>Intrasporangiaceae</taxon>
        <taxon>Knoellia</taxon>
    </lineage>
</organism>
<dbReference type="RefSeq" id="WP_035940518.1">
    <property type="nucleotide sequence ID" value="NZ_AVPL01000082.1"/>
</dbReference>
<evidence type="ECO:0000313" key="6">
    <source>
        <dbReference type="Proteomes" id="UP000030013"/>
    </source>
</evidence>
<dbReference type="SUPFAM" id="SSF55874">
    <property type="entry name" value="ATPase domain of HSP90 chaperone/DNA topoisomerase II/histidine kinase"/>
    <property type="match status" value="1"/>
</dbReference>
<reference evidence="5 6" key="1">
    <citation type="submission" date="2013-08" db="EMBL/GenBank/DDBJ databases">
        <title>The genome sequence of Knoellia aerolata.</title>
        <authorList>
            <person name="Zhu W."/>
            <person name="Wang G."/>
        </authorList>
    </citation>
    <scope>NUCLEOTIDE SEQUENCE [LARGE SCALE GENOMIC DNA]</scope>
    <source>
        <strain evidence="5 6">DSM 18566</strain>
    </source>
</reference>
<dbReference type="Proteomes" id="UP000030013">
    <property type="component" value="Unassembled WGS sequence"/>
</dbReference>
<dbReference type="eggNOG" id="COG4585">
    <property type="taxonomic scope" value="Bacteria"/>
</dbReference>
<keyword evidence="1" id="KW-0808">Transferase</keyword>
<dbReference type="Gene3D" id="3.30.565.10">
    <property type="entry name" value="Histidine kinase-like ATPase, C-terminal domain"/>
    <property type="match status" value="1"/>
</dbReference>
<dbReference type="GO" id="GO:0016301">
    <property type="term" value="F:kinase activity"/>
    <property type="evidence" value="ECO:0007669"/>
    <property type="project" value="UniProtKB-KW"/>
</dbReference>
<dbReference type="Pfam" id="PF02518">
    <property type="entry name" value="HATPase_c"/>
    <property type="match status" value="1"/>
</dbReference>
<dbReference type="SMART" id="SM00387">
    <property type="entry name" value="HATPase_c"/>
    <property type="match status" value="1"/>
</dbReference>
<keyword evidence="6" id="KW-1185">Reference proteome</keyword>
<keyword evidence="3" id="KW-0902">Two-component regulatory system</keyword>
<name>A0A0A0JVI2_9MICO</name>
<dbReference type="InterPro" id="IPR005467">
    <property type="entry name" value="His_kinase_dom"/>
</dbReference>
<dbReference type="PANTHER" id="PTHR24421">
    <property type="entry name" value="NITRATE/NITRITE SENSOR PROTEIN NARX-RELATED"/>
    <property type="match status" value="1"/>
</dbReference>
<accession>A0A0A0JVI2</accession>
<dbReference type="PROSITE" id="PS50109">
    <property type="entry name" value="HIS_KIN"/>
    <property type="match status" value="1"/>
</dbReference>
<evidence type="ECO:0000256" key="2">
    <source>
        <dbReference type="ARBA" id="ARBA00022777"/>
    </source>
</evidence>
<evidence type="ECO:0000313" key="5">
    <source>
        <dbReference type="EMBL" id="KGN39641.1"/>
    </source>
</evidence>
<feature type="non-terminal residue" evidence="5">
    <location>
        <position position="1"/>
    </location>
</feature>
<dbReference type="InterPro" id="IPR003594">
    <property type="entry name" value="HATPase_dom"/>
</dbReference>
<gene>
    <name evidence="5" type="ORF">N801_17990</name>
</gene>
<dbReference type="GO" id="GO:0000160">
    <property type="term" value="P:phosphorelay signal transduction system"/>
    <property type="evidence" value="ECO:0007669"/>
    <property type="project" value="UniProtKB-KW"/>
</dbReference>
<evidence type="ECO:0000256" key="1">
    <source>
        <dbReference type="ARBA" id="ARBA00022679"/>
    </source>
</evidence>
<dbReference type="STRING" id="1385519.N801_17990"/>
<dbReference type="CDD" id="cd16917">
    <property type="entry name" value="HATPase_UhpB-NarQ-NarX-like"/>
    <property type="match status" value="1"/>
</dbReference>
<dbReference type="AlphaFoldDB" id="A0A0A0JVI2"/>
<evidence type="ECO:0000256" key="3">
    <source>
        <dbReference type="ARBA" id="ARBA00023012"/>
    </source>
</evidence>